<sequence length="71" mass="8052">MTGPNPNEKYPITGNKNLQLIKNMKAAAEKSGCWLSFAALFSIWSLGLWGCDFYKQRVVRLTQTESVKQSR</sequence>
<name>A0ABV6JE09_9BACL</name>
<keyword evidence="1" id="KW-0472">Membrane</keyword>
<feature type="transmembrane region" description="Helical" evidence="1">
    <location>
        <begin position="34"/>
        <end position="54"/>
    </location>
</feature>
<keyword evidence="3" id="KW-1185">Reference proteome</keyword>
<comment type="caution">
    <text evidence="2">The sequence shown here is derived from an EMBL/GenBank/DDBJ whole genome shotgun (WGS) entry which is preliminary data.</text>
</comment>
<evidence type="ECO:0000313" key="2">
    <source>
        <dbReference type="EMBL" id="MFC0394164.1"/>
    </source>
</evidence>
<organism evidence="2 3">
    <name type="scientific">Paenibacillus mendelii</name>
    <dbReference type="NCBI Taxonomy" id="206163"/>
    <lineage>
        <taxon>Bacteria</taxon>
        <taxon>Bacillati</taxon>
        <taxon>Bacillota</taxon>
        <taxon>Bacilli</taxon>
        <taxon>Bacillales</taxon>
        <taxon>Paenibacillaceae</taxon>
        <taxon>Paenibacillus</taxon>
    </lineage>
</organism>
<accession>A0ABV6JE09</accession>
<gene>
    <name evidence="2" type="ORF">ACFFJ8_22705</name>
</gene>
<evidence type="ECO:0000313" key="3">
    <source>
        <dbReference type="Proteomes" id="UP001589818"/>
    </source>
</evidence>
<protein>
    <submittedName>
        <fullName evidence="2">Uncharacterized protein</fullName>
    </submittedName>
</protein>
<proteinExistence type="predicted"/>
<reference evidence="2 3" key="1">
    <citation type="submission" date="2024-09" db="EMBL/GenBank/DDBJ databases">
        <authorList>
            <person name="Sun Q."/>
            <person name="Mori K."/>
        </authorList>
    </citation>
    <scope>NUCLEOTIDE SEQUENCE [LARGE SCALE GENOMIC DNA]</scope>
    <source>
        <strain evidence="2 3">CCM 4839</strain>
    </source>
</reference>
<dbReference type="EMBL" id="JBHLVF010000040">
    <property type="protein sequence ID" value="MFC0394164.1"/>
    <property type="molecule type" value="Genomic_DNA"/>
</dbReference>
<keyword evidence="1" id="KW-1133">Transmembrane helix</keyword>
<dbReference type="Proteomes" id="UP001589818">
    <property type="component" value="Unassembled WGS sequence"/>
</dbReference>
<evidence type="ECO:0000256" key="1">
    <source>
        <dbReference type="SAM" id="Phobius"/>
    </source>
</evidence>
<keyword evidence="1" id="KW-0812">Transmembrane</keyword>
<dbReference type="RefSeq" id="WP_204822249.1">
    <property type="nucleotide sequence ID" value="NZ_JANHOF010000021.1"/>
</dbReference>